<gene>
    <name evidence="9" type="ORF">K6Y31_11890</name>
</gene>
<evidence type="ECO:0000256" key="6">
    <source>
        <dbReference type="ARBA" id="ARBA00023004"/>
    </source>
</evidence>
<feature type="signal peptide" evidence="7">
    <location>
        <begin position="1"/>
        <end position="18"/>
    </location>
</feature>
<evidence type="ECO:0000256" key="5">
    <source>
        <dbReference type="ARBA" id="ARBA00022748"/>
    </source>
</evidence>
<dbReference type="RefSeq" id="WP_233052995.1">
    <property type="nucleotide sequence ID" value="NZ_JAIMJA010000011.1"/>
</dbReference>
<dbReference type="InterPro" id="IPR038297">
    <property type="entry name" value="CcmH/CycL/NrfF/Ccl2_sf"/>
</dbReference>
<protein>
    <recommendedName>
        <fullName evidence="7">Cytochrome c-type biogenesis protein</fullName>
    </recommendedName>
</protein>
<dbReference type="Proteomes" id="UP001201273">
    <property type="component" value="Unassembled WGS sequence"/>
</dbReference>
<evidence type="ECO:0000259" key="8">
    <source>
        <dbReference type="Pfam" id="PF03918"/>
    </source>
</evidence>
<dbReference type="InterPro" id="IPR051263">
    <property type="entry name" value="C-type_cytochrome_biogenesis"/>
</dbReference>
<dbReference type="Pfam" id="PF03918">
    <property type="entry name" value="CcmH"/>
    <property type="match status" value="1"/>
</dbReference>
<accession>A0ABS8WDV0</accession>
<dbReference type="EMBL" id="JAIMJA010000011">
    <property type="protein sequence ID" value="MCE2595520.1"/>
    <property type="molecule type" value="Genomic_DNA"/>
</dbReference>
<evidence type="ECO:0000256" key="3">
    <source>
        <dbReference type="ARBA" id="ARBA00022723"/>
    </source>
</evidence>
<keyword evidence="7" id="KW-0812">Transmembrane</keyword>
<dbReference type="CDD" id="cd16378">
    <property type="entry name" value="CcmH_N"/>
    <property type="match status" value="1"/>
</dbReference>
<comment type="similarity">
    <text evidence="1 7">Belongs to the CcmH/CycL/Ccl2/NrfF family.</text>
</comment>
<comment type="caution">
    <text evidence="9">The sequence shown here is derived from an EMBL/GenBank/DDBJ whole genome shotgun (WGS) entry which is preliminary data.</text>
</comment>
<sequence>MRMITLLLVSLLSVPALAAIQVYEFDNPQQEVLYQQLTKELRCPKCQNQNIADSNAPLAQDLRQKAYELVKEGKDRDQVVDYMAARFGNFVTYDPPMTPATIFLWLGPLFFVLGGLAVLLVRTRKNTALTDNPVMDPAEQAKLERILNGDKD</sequence>
<dbReference type="PANTHER" id="PTHR47870">
    <property type="entry name" value="CYTOCHROME C-TYPE BIOGENESIS PROTEIN CCMH"/>
    <property type="match status" value="1"/>
</dbReference>
<keyword evidence="7" id="KW-1133">Transmembrane helix</keyword>
<feature type="transmembrane region" description="Helical" evidence="7">
    <location>
        <begin position="102"/>
        <end position="121"/>
    </location>
</feature>
<feature type="chain" id="PRO_5044970985" description="Cytochrome c-type biogenesis protein" evidence="7">
    <location>
        <begin position="19"/>
        <end position="152"/>
    </location>
</feature>
<keyword evidence="5" id="KW-0201">Cytochrome c-type biogenesis</keyword>
<name>A0ABS8WDV0_9GAMM</name>
<keyword evidence="10" id="KW-1185">Reference proteome</keyword>
<evidence type="ECO:0000256" key="1">
    <source>
        <dbReference type="ARBA" id="ARBA00010342"/>
    </source>
</evidence>
<keyword evidence="4 7" id="KW-0732">Signal</keyword>
<keyword evidence="7" id="KW-0472">Membrane</keyword>
<dbReference type="Gene3D" id="1.10.8.640">
    <property type="entry name" value="Cytochrome C biogenesis protein"/>
    <property type="match status" value="1"/>
</dbReference>
<keyword evidence="6 7" id="KW-0408">Iron</keyword>
<reference evidence="9 10" key="1">
    <citation type="journal article" date="2022" name="Environ. Microbiol. Rep.">
        <title>Eco-phylogenetic analyses reveal divergent evolution of vitamin B12 metabolism in the marine bacterial family 'Psychromonadaceae'.</title>
        <authorList>
            <person name="Jin X."/>
            <person name="Yang Y."/>
            <person name="Cao H."/>
            <person name="Gao B."/>
            <person name="Zhao Z."/>
        </authorList>
    </citation>
    <scope>NUCLEOTIDE SEQUENCE [LARGE SCALE GENOMIC DNA]</scope>
    <source>
        <strain evidence="9 10">MKS20</strain>
    </source>
</reference>
<evidence type="ECO:0000256" key="2">
    <source>
        <dbReference type="ARBA" id="ARBA00022617"/>
    </source>
</evidence>
<proteinExistence type="inferred from homology"/>
<comment type="function">
    <text evidence="7">Possible subunit of a heme lyase.</text>
</comment>
<evidence type="ECO:0000256" key="7">
    <source>
        <dbReference type="RuleBase" id="RU364112"/>
    </source>
</evidence>
<evidence type="ECO:0000313" key="9">
    <source>
        <dbReference type="EMBL" id="MCE2595520.1"/>
    </source>
</evidence>
<keyword evidence="2 7" id="KW-0349">Heme</keyword>
<organism evidence="9 10">
    <name type="scientific">Motilimonas cestriensis</name>
    <dbReference type="NCBI Taxonomy" id="2742685"/>
    <lineage>
        <taxon>Bacteria</taxon>
        <taxon>Pseudomonadati</taxon>
        <taxon>Pseudomonadota</taxon>
        <taxon>Gammaproteobacteria</taxon>
        <taxon>Alteromonadales</taxon>
        <taxon>Alteromonadales genera incertae sedis</taxon>
        <taxon>Motilimonas</taxon>
    </lineage>
</organism>
<evidence type="ECO:0000256" key="4">
    <source>
        <dbReference type="ARBA" id="ARBA00022729"/>
    </source>
</evidence>
<feature type="domain" description="CcmH/CycL/Ccl2/NrfF N-terminal" evidence="8">
    <location>
        <begin position="7"/>
        <end position="147"/>
    </location>
</feature>
<dbReference type="PANTHER" id="PTHR47870:SF1">
    <property type="entry name" value="CYTOCHROME C-TYPE BIOGENESIS PROTEIN CCMH"/>
    <property type="match status" value="1"/>
</dbReference>
<keyword evidence="3 7" id="KW-0479">Metal-binding</keyword>
<dbReference type="InterPro" id="IPR005616">
    <property type="entry name" value="CcmH/CycL/Ccl2/NrfF_N"/>
</dbReference>
<evidence type="ECO:0000313" key="10">
    <source>
        <dbReference type="Proteomes" id="UP001201273"/>
    </source>
</evidence>